<evidence type="ECO:0000313" key="3">
    <source>
        <dbReference type="RefSeq" id="XP_056695662.1"/>
    </source>
</evidence>
<evidence type="ECO:0000259" key="1">
    <source>
        <dbReference type="Pfam" id="PF07727"/>
    </source>
</evidence>
<reference evidence="3" key="2">
    <citation type="submission" date="2025-08" db="UniProtKB">
        <authorList>
            <consortium name="RefSeq"/>
        </authorList>
    </citation>
    <scope>IDENTIFICATION</scope>
    <source>
        <tissue evidence="3">Leaf</tissue>
    </source>
</reference>
<dbReference type="SUPFAM" id="SSF56672">
    <property type="entry name" value="DNA/RNA polymerases"/>
    <property type="match status" value="1"/>
</dbReference>
<keyword evidence="2" id="KW-1185">Reference proteome</keyword>
<dbReference type="InterPro" id="IPR043502">
    <property type="entry name" value="DNA/RNA_pol_sf"/>
</dbReference>
<organism evidence="2 3">
    <name type="scientific">Spinacia oleracea</name>
    <name type="common">Spinach</name>
    <dbReference type="NCBI Taxonomy" id="3562"/>
    <lineage>
        <taxon>Eukaryota</taxon>
        <taxon>Viridiplantae</taxon>
        <taxon>Streptophyta</taxon>
        <taxon>Embryophyta</taxon>
        <taxon>Tracheophyta</taxon>
        <taxon>Spermatophyta</taxon>
        <taxon>Magnoliopsida</taxon>
        <taxon>eudicotyledons</taxon>
        <taxon>Gunneridae</taxon>
        <taxon>Pentapetalae</taxon>
        <taxon>Caryophyllales</taxon>
        <taxon>Chenopodiaceae</taxon>
        <taxon>Chenopodioideae</taxon>
        <taxon>Anserineae</taxon>
        <taxon>Spinacia</taxon>
    </lineage>
</organism>
<evidence type="ECO:0000313" key="2">
    <source>
        <dbReference type="Proteomes" id="UP000813463"/>
    </source>
</evidence>
<accession>A0ABM3RJ92</accession>
<proteinExistence type="predicted"/>
<dbReference type="GeneID" id="110780988"/>
<dbReference type="RefSeq" id="XP_056695662.1">
    <property type="nucleotide sequence ID" value="XM_056839684.1"/>
</dbReference>
<name>A0ABM3RJ92_SPIOL</name>
<reference evidence="2" key="1">
    <citation type="journal article" date="2021" name="Nat. Commun.">
        <title>Genomic analyses provide insights into spinach domestication and the genetic basis of agronomic traits.</title>
        <authorList>
            <person name="Cai X."/>
            <person name="Sun X."/>
            <person name="Xu C."/>
            <person name="Sun H."/>
            <person name="Wang X."/>
            <person name="Ge C."/>
            <person name="Zhang Z."/>
            <person name="Wang Q."/>
            <person name="Fei Z."/>
            <person name="Jiao C."/>
            <person name="Wang Q."/>
        </authorList>
    </citation>
    <scope>NUCLEOTIDE SEQUENCE [LARGE SCALE GENOMIC DNA]</scope>
    <source>
        <strain evidence="2">cv. Varoflay</strain>
    </source>
</reference>
<dbReference type="Pfam" id="PF07727">
    <property type="entry name" value="RVT_2"/>
    <property type="match status" value="1"/>
</dbReference>
<dbReference type="PANTHER" id="PTHR11439:SF524">
    <property type="entry name" value="RNA-DIRECTED DNA POLYMERASE, PROTEIN KINASE RLK-PELLE-DLSV FAMILY"/>
    <property type="match status" value="1"/>
</dbReference>
<dbReference type="PANTHER" id="PTHR11439">
    <property type="entry name" value="GAG-POL-RELATED RETROTRANSPOSON"/>
    <property type="match status" value="1"/>
</dbReference>
<protein>
    <submittedName>
        <fullName evidence="3">Uncharacterized mitochondrial protein AtMg00810-like</fullName>
    </submittedName>
</protein>
<sequence length="285" mass="32533">MEKLNMLALIVLDVKNAFLHGELKETVHMHQPIGYRDPSHPDYMFVYCASLYMGLSKHHQLGIKDLLIMYLLLVFSNSRSDNSLFIYKKGHEMAYILLYVDDIILTASSDALRRSIMTLLGTEFSMKNLGPLNYFLGIAVTRHKGGMFLSQRKYAEDIIERAGMSSCKPTFTPVDTKPKLSVSSGDPYEDPTHFRSLAGALQYLTFTRPDISYGVQQICLHMHAPRDTHMLALKRIIRYIKGTLDHGLHHYPSSITNLVSYTDADWGGMSRYTTFNVRILRIFGR</sequence>
<dbReference type="Proteomes" id="UP000813463">
    <property type="component" value="Chromosome 3"/>
</dbReference>
<gene>
    <name evidence="3" type="primary">LOC110780988</name>
</gene>
<feature type="domain" description="Reverse transcriptase Ty1/copia-type" evidence="1">
    <location>
        <begin position="12"/>
        <end position="174"/>
    </location>
</feature>
<dbReference type="InterPro" id="IPR013103">
    <property type="entry name" value="RVT_2"/>
</dbReference>